<reference evidence="2" key="1">
    <citation type="submission" date="2017-02" db="EMBL/GenBank/DDBJ databases">
        <authorList>
            <person name="Daims H."/>
        </authorList>
    </citation>
    <scope>NUCLEOTIDE SEQUENCE [LARGE SCALE GENOMIC DNA]</scope>
</reference>
<dbReference type="Proteomes" id="UP000195667">
    <property type="component" value="Unassembled WGS sequence"/>
</dbReference>
<dbReference type="SUPFAM" id="SSF64182">
    <property type="entry name" value="DHH phosphoesterases"/>
    <property type="match status" value="1"/>
</dbReference>
<protein>
    <submittedName>
        <fullName evidence="1">Acetyltransferase</fullName>
    </submittedName>
</protein>
<dbReference type="EMBL" id="FUKI01000001">
    <property type="protein sequence ID" value="SJM88965.1"/>
    <property type="molecule type" value="Genomic_DNA"/>
</dbReference>
<dbReference type="InterPro" id="IPR038763">
    <property type="entry name" value="DHH_sf"/>
</dbReference>
<gene>
    <name evidence="1" type="ORF">CRENPOLYSF1_10003</name>
</gene>
<keyword evidence="1" id="KW-0808">Transferase</keyword>
<organism evidence="1 2">
    <name type="scientific">Crenothrix polyspora</name>
    <dbReference type="NCBI Taxonomy" id="360316"/>
    <lineage>
        <taxon>Bacteria</taxon>
        <taxon>Pseudomonadati</taxon>
        <taxon>Pseudomonadota</taxon>
        <taxon>Gammaproteobacteria</taxon>
        <taxon>Methylococcales</taxon>
        <taxon>Crenotrichaceae</taxon>
        <taxon>Crenothrix</taxon>
    </lineage>
</organism>
<dbReference type="GO" id="GO:0016740">
    <property type="term" value="F:transferase activity"/>
    <property type="evidence" value="ECO:0007669"/>
    <property type="project" value="UniProtKB-KW"/>
</dbReference>
<evidence type="ECO:0000313" key="1">
    <source>
        <dbReference type="EMBL" id="SJM88965.1"/>
    </source>
</evidence>
<evidence type="ECO:0000313" key="2">
    <source>
        <dbReference type="Proteomes" id="UP000195667"/>
    </source>
</evidence>
<accession>A0A1R4GYD0</accession>
<dbReference type="RefSeq" id="WP_087141926.1">
    <property type="nucleotide sequence ID" value="NZ_FUKI01000001.1"/>
</dbReference>
<dbReference type="AlphaFoldDB" id="A0A1R4GYD0"/>
<proteinExistence type="predicted"/>
<name>A0A1R4GYD0_9GAMM</name>
<sequence length="321" mass="35553">MYFDIFNGDADGICALIQLRLHNPLPSQLITGVKRDIQLLDNVTVNAGDQLTVLDISLQKNRHSVDKFLSQGAHIFYVDHHQAGEIAQHPHLFTLIDTDPNISTSLLVNRYLHGKYPLWAIVAAFGDNLRHSAEQLATSLTINPAELQQLENLGIYVNYNSYAAKLADLHFAPAQLYQEMASFQSPLEFITGNRFIFNQLETGYYEDIGKAQTVKSFFASPAVNVFMLPDSPWARRVNGVFGNQLANLHPNKANAILVPREGGDYQVSLRAPLANKVGADVLCSRFVSGGGRQAAAGINHLPSDQVDAFIQQFEVFYATLK</sequence>
<dbReference type="OrthoDB" id="5429547at2"/>
<keyword evidence="2" id="KW-1185">Reference proteome</keyword>